<dbReference type="PROSITE" id="PS51186">
    <property type="entry name" value="GNAT"/>
    <property type="match status" value="1"/>
</dbReference>
<keyword evidence="7" id="KW-0689">Ribosomal protein</keyword>
<accession>A0ABS8D2S4</accession>
<evidence type="ECO:0000256" key="1">
    <source>
        <dbReference type="ARBA" id="ARBA00005395"/>
    </source>
</evidence>
<evidence type="ECO:0000256" key="2">
    <source>
        <dbReference type="ARBA" id="ARBA00022490"/>
    </source>
</evidence>
<evidence type="ECO:0000256" key="3">
    <source>
        <dbReference type="ARBA" id="ARBA00022679"/>
    </source>
</evidence>
<proteinExistence type="inferred from homology"/>
<dbReference type="InterPro" id="IPR000182">
    <property type="entry name" value="GNAT_dom"/>
</dbReference>
<dbReference type="GO" id="GO:0008999">
    <property type="term" value="F:protein-N-terminal-alanine acetyltransferase activity"/>
    <property type="evidence" value="ECO:0007669"/>
    <property type="project" value="UniProtKB-EC"/>
</dbReference>
<dbReference type="InterPro" id="IPR006464">
    <property type="entry name" value="AcTrfase_RimI/Ard1"/>
</dbReference>
<dbReference type="EMBL" id="JAJBZT010000001">
    <property type="protein sequence ID" value="MCB6182485.1"/>
    <property type="molecule type" value="Genomic_DNA"/>
</dbReference>
<dbReference type="Proteomes" id="UP001165395">
    <property type="component" value="Unassembled WGS sequence"/>
</dbReference>
<comment type="function">
    <text evidence="5">Acetylates the N-terminal alanine of ribosomal protein bS18.</text>
</comment>
<keyword evidence="4 7" id="KW-0012">Acyltransferase</keyword>
<evidence type="ECO:0000313" key="8">
    <source>
        <dbReference type="Proteomes" id="UP001165395"/>
    </source>
</evidence>
<gene>
    <name evidence="7" type="primary">rimI</name>
    <name evidence="7" type="ORF">LIN78_02840</name>
</gene>
<keyword evidence="2 5" id="KW-0963">Cytoplasm</keyword>
<protein>
    <recommendedName>
        <fullName evidence="5">[Ribosomal protein bS18]-alanine N-acetyltransferase</fullName>
        <ecNumber evidence="5">2.3.1.266</ecNumber>
    </recommendedName>
</protein>
<reference evidence="7" key="1">
    <citation type="submission" date="2021-10" db="EMBL/GenBank/DDBJ databases">
        <title>The complete genome sequence of Leeia sp. TBRC 13508.</title>
        <authorList>
            <person name="Charoenyingcharoen P."/>
            <person name="Yukphan P."/>
        </authorList>
    </citation>
    <scope>NUCLEOTIDE SEQUENCE</scope>
    <source>
        <strain evidence="7">TBRC 13508</strain>
    </source>
</reference>
<dbReference type="NCBIfam" id="TIGR01575">
    <property type="entry name" value="rimI"/>
    <property type="match status" value="1"/>
</dbReference>
<dbReference type="InterPro" id="IPR016181">
    <property type="entry name" value="Acyl_CoA_acyltransferase"/>
</dbReference>
<dbReference type="InterPro" id="IPR050680">
    <property type="entry name" value="YpeA/RimI_acetyltransf"/>
</dbReference>
<name>A0ABS8D2S4_9NEIS</name>
<dbReference type="GO" id="GO:0005840">
    <property type="term" value="C:ribosome"/>
    <property type="evidence" value="ECO:0007669"/>
    <property type="project" value="UniProtKB-KW"/>
</dbReference>
<comment type="catalytic activity">
    <reaction evidence="5">
        <text>N-terminal L-alanyl-[ribosomal protein bS18] + acetyl-CoA = N-terminal N(alpha)-acetyl-L-alanyl-[ribosomal protein bS18] + CoA + H(+)</text>
        <dbReference type="Rhea" id="RHEA:43756"/>
        <dbReference type="Rhea" id="RHEA-COMP:10676"/>
        <dbReference type="Rhea" id="RHEA-COMP:10677"/>
        <dbReference type="ChEBI" id="CHEBI:15378"/>
        <dbReference type="ChEBI" id="CHEBI:57287"/>
        <dbReference type="ChEBI" id="CHEBI:57288"/>
        <dbReference type="ChEBI" id="CHEBI:64718"/>
        <dbReference type="ChEBI" id="CHEBI:83683"/>
        <dbReference type="EC" id="2.3.1.266"/>
    </reaction>
</comment>
<evidence type="ECO:0000259" key="6">
    <source>
        <dbReference type="PROSITE" id="PS51186"/>
    </source>
</evidence>
<dbReference type="SUPFAM" id="SSF55729">
    <property type="entry name" value="Acyl-CoA N-acyltransferases (Nat)"/>
    <property type="match status" value="1"/>
</dbReference>
<evidence type="ECO:0000256" key="4">
    <source>
        <dbReference type="ARBA" id="ARBA00023315"/>
    </source>
</evidence>
<keyword evidence="3 7" id="KW-0808">Transferase</keyword>
<evidence type="ECO:0000256" key="5">
    <source>
        <dbReference type="RuleBase" id="RU363094"/>
    </source>
</evidence>
<keyword evidence="8" id="KW-1185">Reference proteome</keyword>
<evidence type="ECO:0000313" key="7">
    <source>
        <dbReference type="EMBL" id="MCB6182485.1"/>
    </source>
</evidence>
<comment type="caution">
    <text evidence="7">The sequence shown here is derived from an EMBL/GenBank/DDBJ whole genome shotgun (WGS) entry which is preliminary data.</text>
</comment>
<dbReference type="CDD" id="cd04301">
    <property type="entry name" value="NAT_SF"/>
    <property type="match status" value="1"/>
</dbReference>
<organism evidence="7 8">
    <name type="scientific">Leeia speluncae</name>
    <dbReference type="NCBI Taxonomy" id="2884804"/>
    <lineage>
        <taxon>Bacteria</taxon>
        <taxon>Pseudomonadati</taxon>
        <taxon>Pseudomonadota</taxon>
        <taxon>Betaproteobacteria</taxon>
        <taxon>Neisseriales</taxon>
        <taxon>Leeiaceae</taxon>
        <taxon>Leeia</taxon>
    </lineage>
</organism>
<dbReference type="EC" id="2.3.1.266" evidence="5"/>
<dbReference type="PANTHER" id="PTHR43420:SF44">
    <property type="entry name" value="ACETYLTRANSFERASE YPEA"/>
    <property type="match status" value="1"/>
</dbReference>
<keyword evidence="7" id="KW-0687">Ribonucleoprotein</keyword>
<dbReference type="RefSeq" id="WP_227178243.1">
    <property type="nucleotide sequence ID" value="NZ_JAJBZT010000001.1"/>
</dbReference>
<dbReference type="Pfam" id="PF00583">
    <property type="entry name" value="Acetyltransf_1"/>
    <property type="match status" value="1"/>
</dbReference>
<feature type="domain" description="N-acetyltransferase" evidence="6">
    <location>
        <begin position="5"/>
        <end position="150"/>
    </location>
</feature>
<comment type="subcellular location">
    <subcellularLocation>
        <location evidence="5">Cytoplasm</location>
    </subcellularLocation>
</comment>
<dbReference type="PANTHER" id="PTHR43420">
    <property type="entry name" value="ACETYLTRANSFERASE"/>
    <property type="match status" value="1"/>
</dbReference>
<dbReference type="Gene3D" id="3.40.630.30">
    <property type="match status" value="1"/>
</dbReference>
<comment type="similarity">
    <text evidence="1 5">Belongs to the acetyltransferase family. RimI subfamily.</text>
</comment>
<sequence>MTAPAVALPLTPKWLDALIELDAAAGDWPWLRTQYEGSFEHHDLVLGWVEHEQLIALAVFQIVLDEASLLNFAVAAEYQSQGYGKQWFTAILKAIENKRCSKVFLELRESNIRAKKLYERMGFQTDGIRKNYYPSHNGREAAICMSLAIESHD</sequence>